<proteinExistence type="predicted"/>
<dbReference type="EMBL" id="ML737231">
    <property type="protein sequence ID" value="KAE8335088.1"/>
    <property type="molecule type" value="Genomic_DNA"/>
</dbReference>
<name>A0A5N6XQ87_9EURO</name>
<dbReference type="AlphaFoldDB" id="A0A5N6XQ87"/>
<protein>
    <submittedName>
        <fullName evidence="1">Uncharacterized protein</fullName>
    </submittedName>
</protein>
<reference evidence="1" key="1">
    <citation type="submission" date="2019-04" db="EMBL/GenBank/DDBJ databases">
        <title>Friends and foes A comparative genomics study of 23 Aspergillus species from section Flavi.</title>
        <authorList>
            <consortium name="DOE Joint Genome Institute"/>
            <person name="Kjaerbolling I."/>
            <person name="Vesth T."/>
            <person name="Frisvad J.C."/>
            <person name="Nybo J.L."/>
            <person name="Theobald S."/>
            <person name="Kildgaard S."/>
            <person name="Isbrandt T."/>
            <person name="Kuo A."/>
            <person name="Sato A."/>
            <person name="Lyhne E.K."/>
            <person name="Kogle M.E."/>
            <person name="Wiebenga A."/>
            <person name="Kun R.S."/>
            <person name="Lubbers R.J."/>
            <person name="Makela M.R."/>
            <person name="Barry K."/>
            <person name="Chovatia M."/>
            <person name="Clum A."/>
            <person name="Daum C."/>
            <person name="Haridas S."/>
            <person name="He G."/>
            <person name="LaButti K."/>
            <person name="Lipzen A."/>
            <person name="Mondo S."/>
            <person name="Riley R."/>
            <person name="Salamov A."/>
            <person name="Simmons B.A."/>
            <person name="Magnuson J.K."/>
            <person name="Henrissat B."/>
            <person name="Mortensen U.H."/>
            <person name="Larsen T.O."/>
            <person name="Devries R.P."/>
            <person name="Grigoriev I.V."/>
            <person name="Machida M."/>
            <person name="Baker S.E."/>
            <person name="Andersen M.R."/>
        </authorList>
    </citation>
    <scope>NUCLEOTIDE SEQUENCE</scope>
    <source>
        <strain evidence="1">CBS 117612</strain>
    </source>
</reference>
<dbReference type="OrthoDB" id="4451262at2759"/>
<evidence type="ECO:0000313" key="1">
    <source>
        <dbReference type="EMBL" id="KAE8335088.1"/>
    </source>
</evidence>
<sequence>MPDTPRLRGISVKAQLVVTNSEAHWIIAFVAYDARNELDDCIYATFTEDILNWTRKHPKFILKTIEFQVIAPCHSIEDVKPRLWYPGHTGCSASWAFSVLWRYENMGYIDGESIEGVSFDDLFQHLLYENPEYVTLACSDCMTKIRDR</sequence>
<dbReference type="Proteomes" id="UP000325558">
    <property type="component" value="Unassembled WGS sequence"/>
</dbReference>
<organism evidence="1">
    <name type="scientific">Aspergillus arachidicola</name>
    <dbReference type="NCBI Taxonomy" id="656916"/>
    <lineage>
        <taxon>Eukaryota</taxon>
        <taxon>Fungi</taxon>
        <taxon>Dikarya</taxon>
        <taxon>Ascomycota</taxon>
        <taxon>Pezizomycotina</taxon>
        <taxon>Eurotiomycetes</taxon>
        <taxon>Eurotiomycetidae</taxon>
        <taxon>Eurotiales</taxon>
        <taxon>Aspergillaceae</taxon>
        <taxon>Aspergillus</taxon>
        <taxon>Aspergillus subgen. Circumdati</taxon>
    </lineage>
</organism>
<accession>A0A5N6XQ87</accession>
<gene>
    <name evidence="1" type="ORF">BDV24DRAFT_169561</name>
</gene>